<evidence type="ECO:0000313" key="2">
    <source>
        <dbReference type="Proteomes" id="UP000326565"/>
    </source>
</evidence>
<dbReference type="AlphaFoldDB" id="A0A5N5X3W7"/>
<sequence length="52" mass="5306">MNTSLKPVVLLLHGSSVTRGSLADCRPSIGSDHTCSCGASCQCPAGQCQCPK</sequence>
<gene>
    <name evidence="1" type="ORF">BDV29DRAFT_172243</name>
</gene>
<name>A0A5N5X3W7_9EURO</name>
<dbReference type="EMBL" id="ML732196">
    <property type="protein sequence ID" value="KAB8075319.1"/>
    <property type="molecule type" value="Genomic_DNA"/>
</dbReference>
<dbReference type="Proteomes" id="UP000326565">
    <property type="component" value="Unassembled WGS sequence"/>
</dbReference>
<dbReference type="OrthoDB" id="4508393at2759"/>
<evidence type="ECO:0000313" key="1">
    <source>
        <dbReference type="EMBL" id="KAB8075319.1"/>
    </source>
</evidence>
<keyword evidence="2" id="KW-1185">Reference proteome</keyword>
<proteinExistence type="predicted"/>
<protein>
    <submittedName>
        <fullName evidence="1">Uncharacterized protein</fullName>
    </submittedName>
</protein>
<organism evidence="1 2">
    <name type="scientific">Aspergillus leporis</name>
    <dbReference type="NCBI Taxonomy" id="41062"/>
    <lineage>
        <taxon>Eukaryota</taxon>
        <taxon>Fungi</taxon>
        <taxon>Dikarya</taxon>
        <taxon>Ascomycota</taxon>
        <taxon>Pezizomycotina</taxon>
        <taxon>Eurotiomycetes</taxon>
        <taxon>Eurotiomycetidae</taxon>
        <taxon>Eurotiales</taxon>
        <taxon>Aspergillaceae</taxon>
        <taxon>Aspergillus</taxon>
        <taxon>Aspergillus subgen. Circumdati</taxon>
    </lineage>
</organism>
<accession>A0A5N5X3W7</accession>
<reference evidence="1 2" key="1">
    <citation type="submission" date="2019-04" db="EMBL/GenBank/DDBJ databases">
        <title>Friends and foes A comparative genomics study of 23 Aspergillus species from section Flavi.</title>
        <authorList>
            <consortium name="DOE Joint Genome Institute"/>
            <person name="Kjaerbolling I."/>
            <person name="Vesth T."/>
            <person name="Frisvad J.C."/>
            <person name="Nybo J.L."/>
            <person name="Theobald S."/>
            <person name="Kildgaard S."/>
            <person name="Isbrandt T."/>
            <person name="Kuo A."/>
            <person name="Sato A."/>
            <person name="Lyhne E.K."/>
            <person name="Kogle M.E."/>
            <person name="Wiebenga A."/>
            <person name="Kun R.S."/>
            <person name="Lubbers R.J."/>
            <person name="Makela M.R."/>
            <person name="Barry K."/>
            <person name="Chovatia M."/>
            <person name="Clum A."/>
            <person name="Daum C."/>
            <person name="Haridas S."/>
            <person name="He G."/>
            <person name="LaButti K."/>
            <person name="Lipzen A."/>
            <person name="Mondo S."/>
            <person name="Riley R."/>
            <person name="Salamov A."/>
            <person name="Simmons B.A."/>
            <person name="Magnuson J.K."/>
            <person name="Henrissat B."/>
            <person name="Mortensen U.H."/>
            <person name="Larsen T.O."/>
            <person name="Devries R.P."/>
            <person name="Grigoriev I.V."/>
            <person name="Machida M."/>
            <person name="Baker S.E."/>
            <person name="Andersen M.R."/>
        </authorList>
    </citation>
    <scope>NUCLEOTIDE SEQUENCE [LARGE SCALE GENOMIC DNA]</scope>
    <source>
        <strain evidence="1 2">CBS 151.66</strain>
    </source>
</reference>